<accession>A0ACC2W8G3</accession>
<protein>
    <submittedName>
        <fullName evidence="1">Uncharacterized protein</fullName>
    </submittedName>
</protein>
<dbReference type="EMBL" id="JASBWR010000023">
    <property type="protein sequence ID" value="KAJ9107932.1"/>
    <property type="molecule type" value="Genomic_DNA"/>
</dbReference>
<organism evidence="1 2">
    <name type="scientific">Naganishia cerealis</name>
    <dbReference type="NCBI Taxonomy" id="610337"/>
    <lineage>
        <taxon>Eukaryota</taxon>
        <taxon>Fungi</taxon>
        <taxon>Dikarya</taxon>
        <taxon>Basidiomycota</taxon>
        <taxon>Agaricomycotina</taxon>
        <taxon>Tremellomycetes</taxon>
        <taxon>Filobasidiales</taxon>
        <taxon>Filobasidiaceae</taxon>
        <taxon>Naganishia</taxon>
    </lineage>
</organism>
<reference evidence="1" key="1">
    <citation type="submission" date="2023-04" db="EMBL/GenBank/DDBJ databases">
        <title>Draft Genome sequencing of Naganishia species isolated from polar environments using Oxford Nanopore Technology.</title>
        <authorList>
            <person name="Leo P."/>
            <person name="Venkateswaran K."/>
        </authorList>
    </citation>
    <scope>NUCLEOTIDE SEQUENCE</scope>
    <source>
        <strain evidence="1">MNA-CCFEE 5261</strain>
    </source>
</reference>
<evidence type="ECO:0000313" key="2">
    <source>
        <dbReference type="Proteomes" id="UP001241377"/>
    </source>
</evidence>
<sequence length="126" mass="14146">MSDLITTPNPVADKVSINLYTRNPAHAIPQSTYLIPADWRRFQLSELINKVLNTTSGESAAPTPFDFIIDGELLRTTLENWVKSRKNGDFESVINVEYIQSLLPPKQLESFPQDDWVSGVSIQRAG</sequence>
<keyword evidence="2" id="KW-1185">Reference proteome</keyword>
<gene>
    <name evidence="1" type="ORF">QFC19_002675</name>
</gene>
<dbReference type="Proteomes" id="UP001241377">
    <property type="component" value="Unassembled WGS sequence"/>
</dbReference>
<evidence type="ECO:0000313" key="1">
    <source>
        <dbReference type="EMBL" id="KAJ9107932.1"/>
    </source>
</evidence>
<name>A0ACC2W8G3_9TREE</name>
<comment type="caution">
    <text evidence="1">The sequence shown here is derived from an EMBL/GenBank/DDBJ whole genome shotgun (WGS) entry which is preliminary data.</text>
</comment>
<proteinExistence type="predicted"/>